<dbReference type="CDD" id="cd17393">
    <property type="entry name" value="MFS_MosC_like"/>
    <property type="match status" value="1"/>
</dbReference>
<dbReference type="RefSeq" id="WP_269560768.1">
    <property type="nucleotide sequence ID" value="NZ_CP114767.1"/>
</dbReference>
<dbReference type="InterPro" id="IPR036259">
    <property type="entry name" value="MFS_trans_sf"/>
</dbReference>
<protein>
    <submittedName>
        <fullName evidence="7">MFS transporter</fullName>
    </submittedName>
</protein>
<organism evidence="7 8">
    <name type="scientific">Hymenobacter canadensis</name>
    <dbReference type="NCBI Taxonomy" id="2999067"/>
    <lineage>
        <taxon>Bacteria</taxon>
        <taxon>Pseudomonadati</taxon>
        <taxon>Bacteroidota</taxon>
        <taxon>Cytophagia</taxon>
        <taxon>Cytophagales</taxon>
        <taxon>Hymenobacteraceae</taxon>
        <taxon>Hymenobacter</taxon>
    </lineage>
</organism>
<accession>A0ABY7LQL9</accession>
<evidence type="ECO:0000256" key="1">
    <source>
        <dbReference type="ARBA" id="ARBA00004141"/>
    </source>
</evidence>
<feature type="domain" description="Major facilitator superfamily (MFS) profile" evidence="6">
    <location>
        <begin position="16"/>
        <end position="390"/>
    </location>
</feature>
<dbReference type="PANTHER" id="PTHR23514">
    <property type="entry name" value="BYPASS OF STOP CODON PROTEIN 6"/>
    <property type="match status" value="1"/>
</dbReference>
<feature type="transmembrane region" description="Helical" evidence="5">
    <location>
        <begin position="108"/>
        <end position="126"/>
    </location>
</feature>
<feature type="transmembrane region" description="Helical" evidence="5">
    <location>
        <begin position="305"/>
        <end position="325"/>
    </location>
</feature>
<dbReference type="InterPro" id="IPR011701">
    <property type="entry name" value="MFS"/>
</dbReference>
<feature type="transmembrane region" description="Helical" evidence="5">
    <location>
        <begin position="171"/>
        <end position="193"/>
    </location>
</feature>
<keyword evidence="2 5" id="KW-0812">Transmembrane</keyword>
<dbReference type="SUPFAM" id="SSF103473">
    <property type="entry name" value="MFS general substrate transporter"/>
    <property type="match status" value="1"/>
</dbReference>
<feature type="transmembrane region" description="Helical" evidence="5">
    <location>
        <begin position="337"/>
        <end position="360"/>
    </location>
</feature>
<gene>
    <name evidence="7" type="ORF">O3303_03970</name>
</gene>
<dbReference type="InterPro" id="IPR051788">
    <property type="entry name" value="MFS_Transporter"/>
</dbReference>
<evidence type="ECO:0000313" key="7">
    <source>
        <dbReference type="EMBL" id="WBA42718.1"/>
    </source>
</evidence>
<reference evidence="7 8" key="1">
    <citation type="submission" date="2022-12" db="EMBL/GenBank/DDBJ databases">
        <title>Hymenobacter canadensis sp. nov. isolated from lake water of the Cambridge Bay, Canada.</title>
        <authorList>
            <person name="Kim W.H."/>
            <person name="Lee Y.M."/>
        </authorList>
    </citation>
    <scope>NUCLEOTIDE SEQUENCE [LARGE SCALE GENOMIC DNA]</scope>
    <source>
        <strain evidence="7 8">PAMC 29467</strain>
    </source>
</reference>
<evidence type="ECO:0000256" key="5">
    <source>
        <dbReference type="SAM" id="Phobius"/>
    </source>
</evidence>
<evidence type="ECO:0000256" key="3">
    <source>
        <dbReference type="ARBA" id="ARBA00022989"/>
    </source>
</evidence>
<keyword evidence="8" id="KW-1185">Reference proteome</keyword>
<dbReference type="Proteomes" id="UP001211005">
    <property type="component" value="Chromosome"/>
</dbReference>
<name>A0ABY7LQL9_9BACT</name>
<feature type="transmembrane region" description="Helical" evidence="5">
    <location>
        <begin position="147"/>
        <end position="165"/>
    </location>
</feature>
<feature type="transmembrane region" description="Helical" evidence="5">
    <location>
        <begin position="248"/>
        <end position="269"/>
    </location>
</feature>
<feature type="transmembrane region" description="Helical" evidence="5">
    <location>
        <begin position="366"/>
        <end position="384"/>
    </location>
</feature>
<keyword evidence="3 5" id="KW-1133">Transmembrane helix</keyword>
<sequence length="390" mass="40339">MLTLRLPLVVSRPPRQIYRAAVGVLFFLMGLTFATWASRIPTIQQQLGISEAQLGLLLLAAPVGSMASLPVAGWLVARLGSRRVVLGGIVGYALGLVALGLAQSVPLLVAGLVLFGFVSNLSNIAVNTQAVGVEQLHRKSIMASFHGLWSLAGFAGAALGTLMIGQRVAPLPHFVLVAVLVVAGVAACSTSIRPRDASLGPDVKVPLFALPDKSLLLLGVLAFCSMICEGAMFDWSGVYFRKVVHADAAWVGAGYTAFMCTMAGGRFIADGFAHRYGLRRTLQLSGLLTAAGLLLSVALPALPTAILGFLLVGFGVSSVVPLVYGAAGRSTTMPASVALAAVSTVGFLGFLFGPPLIGIVAGFTSLRVSFTIIAGLGLCVAVLASRIKTE</sequence>
<dbReference type="Gene3D" id="1.20.1250.20">
    <property type="entry name" value="MFS general substrate transporter like domains"/>
    <property type="match status" value="2"/>
</dbReference>
<keyword evidence="4 5" id="KW-0472">Membrane</keyword>
<evidence type="ECO:0000313" key="8">
    <source>
        <dbReference type="Proteomes" id="UP001211005"/>
    </source>
</evidence>
<feature type="transmembrane region" description="Helical" evidence="5">
    <location>
        <begin position="214"/>
        <end position="233"/>
    </location>
</feature>
<dbReference type="EMBL" id="CP114767">
    <property type="protein sequence ID" value="WBA42718.1"/>
    <property type="molecule type" value="Genomic_DNA"/>
</dbReference>
<evidence type="ECO:0000256" key="2">
    <source>
        <dbReference type="ARBA" id="ARBA00022692"/>
    </source>
</evidence>
<feature type="transmembrane region" description="Helical" evidence="5">
    <location>
        <begin position="84"/>
        <end position="102"/>
    </location>
</feature>
<comment type="subcellular location">
    <subcellularLocation>
        <location evidence="1">Membrane</location>
        <topology evidence="1">Multi-pass membrane protein</topology>
    </subcellularLocation>
</comment>
<proteinExistence type="predicted"/>
<dbReference type="Pfam" id="PF07690">
    <property type="entry name" value="MFS_1"/>
    <property type="match status" value="1"/>
</dbReference>
<feature type="transmembrane region" description="Helical" evidence="5">
    <location>
        <begin position="57"/>
        <end position="77"/>
    </location>
</feature>
<dbReference type="PANTHER" id="PTHR23514:SF13">
    <property type="entry name" value="INNER MEMBRANE PROTEIN YBJJ"/>
    <property type="match status" value="1"/>
</dbReference>
<feature type="transmembrane region" description="Helical" evidence="5">
    <location>
        <begin position="281"/>
        <end position="299"/>
    </location>
</feature>
<feature type="transmembrane region" description="Helical" evidence="5">
    <location>
        <begin position="20"/>
        <end position="37"/>
    </location>
</feature>
<dbReference type="InterPro" id="IPR020846">
    <property type="entry name" value="MFS_dom"/>
</dbReference>
<evidence type="ECO:0000256" key="4">
    <source>
        <dbReference type="ARBA" id="ARBA00023136"/>
    </source>
</evidence>
<evidence type="ECO:0000259" key="6">
    <source>
        <dbReference type="PROSITE" id="PS50850"/>
    </source>
</evidence>
<dbReference type="PROSITE" id="PS50850">
    <property type="entry name" value="MFS"/>
    <property type="match status" value="1"/>
</dbReference>